<evidence type="ECO:0000313" key="2">
    <source>
        <dbReference type="EMBL" id="MBB4940020.1"/>
    </source>
</evidence>
<reference evidence="2 3" key="1">
    <citation type="submission" date="2020-08" db="EMBL/GenBank/DDBJ databases">
        <title>Sequencing the genomes of 1000 actinobacteria strains.</title>
        <authorList>
            <person name="Klenk H.-P."/>
        </authorList>
    </citation>
    <scope>NUCLEOTIDE SEQUENCE [LARGE SCALE GENOMIC DNA]</scope>
    <source>
        <strain evidence="2 3">DSM 43023</strain>
    </source>
</reference>
<protein>
    <recommendedName>
        <fullName evidence="1">Plasmid pRiA4b Orf3-like domain-containing protein</fullName>
    </recommendedName>
</protein>
<dbReference type="PANTHER" id="PTHR41878:SF1">
    <property type="entry name" value="TNPR PROTEIN"/>
    <property type="match status" value="1"/>
</dbReference>
<dbReference type="EMBL" id="JACHJU010000001">
    <property type="protein sequence ID" value="MBB4940020.1"/>
    <property type="molecule type" value="Genomic_DNA"/>
</dbReference>
<comment type="caution">
    <text evidence="2">The sequence shown here is derived from an EMBL/GenBank/DDBJ whole genome shotgun (WGS) entry which is preliminary data.</text>
</comment>
<evidence type="ECO:0000313" key="3">
    <source>
        <dbReference type="Proteomes" id="UP000534286"/>
    </source>
</evidence>
<dbReference type="AlphaFoldDB" id="A0A7W7WB92"/>
<name>A0A7W7WB92_9ACTN</name>
<dbReference type="RefSeq" id="WP_184755899.1">
    <property type="nucleotide sequence ID" value="NZ_BAABEK010000072.1"/>
</dbReference>
<dbReference type="Pfam" id="PF07929">
    <property type="entry name" value="PRiA4_ORF3"/>
    <property type="match status" value="1"/>
</dbReference>
<dbReference type="InterPro" id="IPR024047">
    <property type="entry name" value="MM3350-like_sf"/>
</dbReference>
<gene>
    <name evidence="2" type="ORF">FHR32_004325</name>
</gene>
<dbReference type="Proteomes" id="UP000534286">
    <property type="component" value="Unassembled WGS sequence"/>
</dbReference>
<dbReference type="InterPro" id="IPR012912">
    <property type="entry name" value="Plasmid_pRiA4b_Orf3-like"/>
</dbReference>
<dbReference type="PANTHER" id="PTHR41878">
    <property type="entry name" value="LEXA REPRESSOR-RELATED"/>
    <property type="match status" value="1"/>
</dbReference>
<dbReference type="SUPFAM" id="SSF159941">
    <property type="entry name" value="MM3350-like"/>
    <property type="match status" value="1"/>
</dbReference>
<organism evidence="2 3">
    <name type="scientific">Streptosporangium album</name>
    <dbReference type="NCBI Taxonomy" id="47479"/>
    <lineage>
        <taxon>Bacteria</taxon>
        <taxon>Bacillati</taxon>
        <taxon>Actinomycetota</taxon>
        <taxon>Actinomycetes</taxon>
        <taxon>Streptosporangiales</taxon>
        <taxon>Streptosporangiaceae</taxon>
        <taxon>Streptosporangium</taxon>
    </lineage>
</organism>
<evidence type="ECO:0000259" key="1">
    <source>
        <dbReference type="Pfam" id="PF07929"/>
    </source>
</evidence>
<keyword evidence="3" id="KW-1185">Reference proteome</keyword>
<dbReference type="Gene3D" id="3.10.290.30">
    <property type="entry name" value="MM3350-like"/>
    <property type="match status" value="1"/>
</dbReference>
<sequence>MIGAVTVARVVVMKGRSAVGGIHQLKVILRDVRPVVWRRIHVPSTANLWELHNIIQVAMGWDNEHLHVFAKDWEEYGDNAKSEYDVTLARLLPDAGGWLAYRYDLGDCWDHDIQVEKIHRAASNTAYPRCTAGGRACPPEDSGGPEGFAEHLRALRHKKGWKYRQAKHLFDSGRNRWDPAAFDKDEVNAALATLAVHLAEQAATRRVEEEAFQERMRAVAAQRAAQVEAEDGGARGCCRFPL</sequence>
<feature type="domain" description="Plasmid pRiA4b Orf3-like" evidence="1">
    <location>
        <begin position="22"/>
        <end position="185"/>
    </location>
</feature>
<proteinExistence type="predicted"/>
<accession>A0A7W7WB92</accession>